<gene>
    <name evidence="2" type="ORF">D6T69_01465</name>
</gene>
<feature type="transmembrane region" description="Helical" evidence="1">
    <location>
        <begin position="19"/>
        <end position="36"/>
    </location>
</feature>
<keyword evidence="3" id="KW-1185">Reference proteome</keyword>
<name>A0A3S8R362_9FLAO</name>
<protein>
    <submittedName>
        <fullName evidence="2">ABC transporter permease</fullName>
    </submittedName>
</protein>
<dbReference type="AlphaFoldDB" id="A0A3S8R362"/>
<dbReference type="EMBL" id="CP032548">
    <property type="protein sequence ID" value="AZJ34265.1"/>
    <property type="molecule type" value="Genomic_DNA"/>
</dbReference>
<feature type="transmembrane region" description="Helical" evidence="1">
    <location>
        <begin position="157"/>
        <end position="180"/>
    </location>
</feature>
<dbReference type="Proteomes" id="UP000274593">
    <property type="component" value="Chromosome"/>
</dbReference>
<sequence length="259" mass="29307">MIKIITYCFFDLVRSRWSYVYFSFYLLLSFALLFLNNDTSKAVISLMNIITVLTPLIGTIFGVMYYYNSREFIELLLSQPIKRSHIFIGQYLGVAISLSLSLILGLGIPFLLYGVLQGATSNFLMLLTVGSFLTFIFVALAYNIALTHENKIKGFGYAILVWLLMAVIYDGVFLISLVMFQEYPLDNASLIATAFNPIDLSRILILLKLDISALLGYTGAVFKSFFGTSLGLITSLFVLVLWVVIPIFFIYRKAQRKDF</sequence>
<organism evidence="2 3">
    <name type="scientific">Tenacibaculum singaporense</name>
    <dbReference type="NCBI Taxonomy" id="2358479"/>
    <lineage>
        <taxon>Bacteria</taxon>
        <taxon>Pseudomonadati</taxon>
        <taxon>Bacteroidota</taxon>
        <taxon>Flavobacteriia</taxon>
        <taxon>Flavobacteriales</taxon>
        <taxon>Flavobacteriaceae</taxon>
        <taxon>Tenacibaculum</taxon>
    </lineage>
</organism>
<keyword evidence="1" id="KW-0472">Membrane</keyword>
<evidence type="ECO:0000256" key="1">
    <source>
        <dbReference type="SAM" id="Phobius"/>
    </source>
</evidence>
<proteinExistence type="predicted"/>
<dbReference type="KEGG" id="tsig:D6T69_01465"/>
<evidence type="ECO:0000313" key="3">
    <source>
        <dbReference type="Proteomes" id="UP000274593"/>
    </source>
</evidence>
<feature type="transmembrane region" description="Helical" evidence="1">
    <location>
        <begin position="225"/>
        <end position="251"/>
    </location>
</feature>
<feature type="transmembrane region" description="Helical" evidence="1">
    <location>
        <begin position="88"/>
        <end position="111"/>
    </location>
</feature>
<evidence type="ECO:0000313" key="2">
    <source>
        <dbReference type="EMBL" id="AZJ34265.1"/>
    </source>
</evidence>
<feature type="transmembrane region" description="Helical" evidence="1">
    <location>
        <begin position="123"/>
        <end position="145"/>
    </location>
</feature>
<reference evidence="2 3" key="1">
    <citation type="submission" date="2018-09" db="EMBL/GenBank/DDBJ databases">
        <title>Insights into the microbiota of Asian seabass (Lates calcarifer) with tenacibaculosis symptoms and description of sp. nov. Tenacibaculum singaporense.</title>
        <authorList>
            <person name="Miyake S."/>
            <person name="Soh M."/>
            <person name="Azman M.N."/>
            <person name="Ngoh S.Y."/>
            <person name="Orban L."/>
        </authorList>
    </citation>
    <scope>NUCLEOTIDE SEQUENCE [LARGE SCALE GENOMIC DNA]</scope>
    <source>
        <strain evidence="2 3">DSM 106434</strain>
    </source>
</reference>
<accession>A0A3S8R362</accession>
<keyword evidence="1" id="KW-0812">Transmembrane</keyword>
<feature type="transmembrane region" description="Helical" evidence="1">
    <location>
        <begin position="42"/>
        <end position="67"/>
    </location>
</feature>
<keyword evidence="1" id="KW-1133">Transmembrane helix</keyword>
<dbReference type="RefSeq" id="WP_125066116.1">
    <property type="nucleotide sequence ID" value="NZ_CP032548.1"/>
</dbReference>